<dbReference type="RefSeq" id="WP_118078065.1">
    <property type="nucleotide sequence ID" value="NZ_BQNJ01000001.1"/>
</dbReference>
<proteinExistence type="predicted"/>
<gene>
    <name evidence="1" type="ORF">CE91St55_13870</name>
</gene>
<evidence type="ECO:0000313" key="1">
    <source>
        <dbReference type="EMBL" id="GKG99405.1"/>
    </source>
</evidence>
<comment type="caution">
    <text evidence="1">The sequence shown here is derived from an EMBL/GenBank/DDBJ whole genome shotgun (WGS) entry which is preliminary data.</text>
</comment>
<organism evidence="1 2">
    <name type="scientific">Hungatella hathewayi</name>
    <dbReference type="NCBI Taxonomy" id="154046"/>
    <lineage>
        <taxon>Bacteria</taxon>
        <taxon>Bacillati</taxon>
        <taxon>Bacillota</taxon>
        <taxon>Clostridia</taxon>
        <taxon>Lachnospirales</taxon>
        <taxon>Lachnospiraceae</taxon>
        <taxon>Hungatella</taxon>
    </lineage>
</organism>
<name>A0A413WR17_9FIRM</name>
<dbReference type="Proteomes" id="UP001055091">
    <property type="component" value="Unassembled WGS sequence"/>
</dbReference>
<sequence>MQKEQQLRVWIQKQKRLISEATEQKDRDYIAMMWQGFLNGLRLTNAITWQEYQELSREIVEYAEGCEAA</sequence>
<protein>
    <submittedName>
        <fullName evidence="1">Uncharacterized protein</fullName>
    </submittedName>
</protein>
<dbReference type="AlphaFoldDB" id="A0A413WR17"/>
<evidence type="ECO:0000313" key="2">
    <source>
        <dbReference type="Proteomes" id="UP001055091"/>
    </source>
</evidence>
<dbReference type="EMBL" id="BQNJ01000001">
    <property type="protein sequence ID" value="GKG99405.1"/>
    <property type="molecule type" value="Genomic_DNA"/>
</dbReference>
<reference evidence="1" key="1">
    <citation type="submission" date="2022-01" db="EMBL/GenBank/DDBJ databases">
        <title>Novel bile acid biosynthetic pathways are enriched in the microbiome of centenarians.</title>
        <authorList>
            <person name="Sato Y."/>
            <person name="Atarashi K."/>
            <person name="Plichta R.D."/>
            <person name="Arai Y."/>
            <person name="Sasajima S."/>
            <person name="Kearney M.S."/>
            <person name="Suda W."/>
            <person name="Takeshita K."/>
            <person name="Sasaki T."/>
            <person name="Okamoto S."/>
            <person name="Skelly N.A."/>
            <person name="Okamura Y."/>
            <person name="Vlamakis H."/>
            <person name="Li Y."/>
            <person name="Tanoue T."/>
            <person name="Takei H."/>
            <person name="Nittono H."/>
            <person name="Narushima S."/>
            <person name="Irie J."/>
            <person name="Itoh H."/>
            <person name="Moriya K."/>
            <person name="Sugiura Y."/>
            <person name="Suematsu M."/>
            <person name="Moritoki N."/>
            <person name="Shibata S."/>
            <person name="Littman R.D."/>
            <person name="Fischbach A.M."/>
            <person name="Uwamino Y."/>
            <person name="Inoue T."/>
            <person name="Honda A."/>
            <person name="Hattori M."/>
            <person name="Murai T."/>
            <person name="Xavier J.R."/>
            <person name="Hirose N."/>
            <person name="Honda K."/>
        </authorList>
    </citation>
    <scope>NUCLEOTIDE SEQUENCE</scope>
    <source>
        <strain evidence="1">CE91-St55</strain>
    </source>
</reference>
<accession>A0A413WR17</accession>